<comment type="caution">
    <text evidence="2">The sequence shown here is derived from an EMBL/GenBank/DDBJ whole genome shotgun (WGS) entry which is preliminary data.</text>
</comment>
<dbReference type="EMBL" id="WOSW01000048">
    <property type="protein sequence ID" value="NHO34017.1"/>
    <property type="molecule type" value="Genomic_DNA"/>
</dbReference>
<protein>
    <submittedName>
        <fullName evidence="2">Malto-oligosyltrehalose synthase</fullName>
    </submittedName>
</protein>
<dbReference type="PANTHER" id="PTHR10357:SF216">
    <property type="entry name" value="MALTOOLIGOSYL TREHALOSE SYNTHASE-RELATED"/>
    <property type="match status" value="1"/>
</dbReference>
<dbReference type="SMART" id="SM00642">
    <property type="entry name" value="Aamy"/>
    <property type="match status" value="1"/>
</dbReference>
<name>A0ABX0KEJ8_9PROT</name>
<dbReference type="Gene3D" id="3.30.1590.10">
    <property type="entry name" value="Maltooligosyl trehalose synthase, domain 2"/>
    <property type="match status" value="1"/>
</dbReference>
<dbReference type="Pfam" id="PF00128">
    <property type="entry name" value="Alpha-amylase"/>
    <property type="match status" value="1"/>
</dbReference>
<proteinExistence type="predicted"/>
<sequence length="924" mass="104338">MNNESGTLFGSVTDSPVRATIRLQFRQGFTLDDATELVPYFAELGISHIYASPLFRSRLGSAHGYDILDYGSIEPDLGGEGALRRLVTALRAHRMGLIIDIVPNHMAVGGAGNIWWENVLAWGENSPYARFFDISWKAYAPERHGKVVLPFLDRPYGEALASGVLKLKNDPETGLFFVFHHQHRFPVCPAHYGSLLKQVAAPRELCAAFCAVTERMIPDSDVDRALAGLSGWSQTPEGQENLNRLMSLYNPETSEGRKKLHTLICRQNWRAIWWRTANEVINWRRFFDNTELGAITAERMEVFEATHDYVISLFAHGLIDGVRVDHIDGLTAPAVYCRRLRDRFLQVAPFRPAEAGNRISIYVEKILGATERLPVEWCVEGTTGYDFMDQVSAVLHDENGKAVLNELWEECSGCNPAVAAIELTARNEILPGLFAAEFSRLISCLKEALLAEEGRERDDGCSIHDDTDFAISDVMRAVFRHFVPYRTYYADGMLLDHRTDLASLNDAAKKSRPDLLPSRYGLLDRIIALLASHPENMPSIMIREAQRAFEHLTAPLSAKSLEDTAFYRYVRLISRNEVGSDPGILARTVSDFHTACTVRLRNYPHAMLATATHDHKRGEDSRMRIAVISETAEEWRGCVRRWLTKLTGRAGPDHVDALMLYQTLLSVWPSDGRPERLVSRVSEWFTKALREGKRHTNWLDPDETYEAACQDYLAMLLDSQRSSVFLAEMTAFSERIAPAAALNGLSQTLLRLTTPGVPDLYQGCELWDFSLVDPDNRRPVDFSRREALLRNETDFDQAATEWKNGAVKLLLIRLLLQCRARHPLLFTCGSYEPVAATDDHLIVFHRLYENTQLLVVAPRHTLLLGPDGKNLRPEKMPEPVRFPASCHKSWRSVIRPARRLQIGTEAVQFFEPGLVPVECFIVEA</sequence>
<dbReference type="RefSeq" id="WP_173578481.1">
    <property type="nucleotide sequence ID" value="NZ_WOSW01000048.1"/>
</dbReference>
<reference evidence="2 3" key="1">
    <citation type="journal article" date="2020" name="Int. J. Syst. Evol. Microbiol.">
        <title>Novel acetic acid bacteria from cider fermentations: Acetobacter conturbans sp. nov. and Acetobacter fallax sp. nov.</title>
        <authorList>
            <person name="Sombolestani A.S."/>
            <person name="Cleenwerck I."/>
            <person name="Cnockaert M."/>
            <person name="Borremans W."/>
            <person name="Wieme A.D."/>
            <person name="De Vuyst L."/>
            <person name="Vandamme P."/>
        </authorList>
    </citation>
    <scope>NUCLEOTIDE SEQUENCE [LARGE SCALE GENOMIC DNA]</scope>
    <source>
        <strain evidence="2 3">LMG 1637</strain>
    </source>
</reference>
<gene>
    <name evidence="2" type="primary">treY</name>
    <name evidence="2" type="ORF">GOB84_16000</name>
</gene>
<dbReference type="SUPFAM" id="SSF51445">
    <property type="entry name" value="(Trans)glycosidases"/>
    <property type="match status" value="1"/>
</dbReference>
<feature type="domain" description="Glycosyl hydrolase family 13 catalytic" evidence="1">
    <location>
        <begin position="27"/>
        <end position="813"/>
    </location>
</feature>
<dbReference type="InterPro" id="IPR006047">
    <property type="entry name" value="GH13_cat_dom"/>
</dbReference>
<keyword evidence="3" id="KW-1185">Reference proteome</keyword>
<dbReference type="InterPro" id="IPR012767">
    <property type="entry name" value="Trehalose_TreY"/>
</dbReference>
<dbReference type="InterPro" id="IPR017853">
    <property type="entry name" value="GH"/>
</dbReference>
<evidence type="ECO:0000259" key="1">
    <source>
        <dbReference type="SMART" id="SM00642"/>
    </source>
</evidence>
<dbReference type="CDD" id="cd11336">
    <property type="entry name" value="AmyAc_MTSase"/>
    <property type="match status" value="1"/>
</dbReference>
<dbReference type="NCBIfam" id="TIGR02401">
    <property type="entry name" value="trehalose_TreY"/>
    <property type="match status" value="1"/>
</dbReference>
<evidence type="ECO:0000313" key="2">
    <source>
        <dbReference type="EMBL" id="NHO34017.1"/>
    </source>
</evidence>
<accession>A0ABX0KEJ8</accession>
<dbReference type="Proteomes" id="UP000615326">
    <property type="component" value="Unassembled WGS sequence"/>
</dbReference>
<dbReference type="Gene3D" id="3.20.20.80">
    <property type="entry name" value="Glycosidases"/>
    <property type="match status" value="3"/>
</dbReference>
<dbReference type="PANTHER" id="PTHR10357">
    <property type="entry name" value="ALPHA-AMYLASE FAMILY MEMBER"/>
    <property type="match status" value="1"/>
</dbReference>
<organism evidence="2 3">
    <name type="scientific">Acetobacter fallax</name>
    <dbReference type="NCBI Taxonomy" id="1737473"/>
    <lineage>
        <taxon>Bacteria</taxon>
        <taxon>Pseudomonadati</taxon>
        <taxon>Pseudomonadota</taxon>
        <taxon>Alphaproteobacteria</taxon>
        <taxon>Acetobacterales</taxon>
        <taxon>Acetobacteraceae</taxon>
        <taxon>Acetobacter</taxon>
    </lineage>
</organism>
<evidence type="ECO:0000313" key="3">
    <source>
        <dbReference type="Proteomes" id="UP000615326"/>
    </source>
</evidence>